<dbReference type="InterPro" id="IPR042231">
    <property type="entry name" value="Cho/carn_acyl_trans_2"/>
</dbReference>
<comment type="caution">
    <text evidence="13">The sequence shown here is derived from an EMBL/GenBank/DDBJ whole genome shotgun (WGS) entry which is preliminary data.</text>
</comment>
<dbReference type="SMART" id="SM00827">
    <property type="entry name" value="PKS_AT"/>
    <property type="match status" value="1"/>
</dbReference>
<dbReference type="InterPro" id="IPR020841">
    <property type="entry name" value="PKS_Beta-ketoAc_synthase_dom"/>
</dbReference>
<dbReference type="InterPro" id="IPR032821">
    <property type="entry name" value="PKS_assoc"/>
</dbReference>
<dbReference type="InterPro" id="IPR000542">
    <property type="entry name" value="Carn_acyl_trans"/>
</dbReference>
<dbReference type="InterPro" id="IPR016039">
    <property type="entry name" value="Thiolase-like"/>
</dbReference>
<evidence type="ECO:0000256" key="3">
    <source>
        <dbReference type="ARBA" id="ARBA00022553"/>
    </source>
</evidence>
<feature type="region of interest" description="N-terminal hotdog fold" evidence="8">
    <location>
        <begin position="925"/>
        <end position="1057"/>
    </location>
</feature>
<dbReference type="SUPFAM" id="SSF55048">
    <property type="entry name" value="Probable ACP-binding domain of malonyl-CoA ACP transacylase"/>
    <property type="match status" value="1"/>
</dbReference>
<evidence type="ECO:0000259" key="11">
    <source>
        <dbReference type="PROSITE" id="PS52004"/>
    </source>
</evidence>
<dbReference type="SUPFAM" id="SSF53901">
    <property type="entry name" value="Thiolase-like"/>
    <property type="match status" value="1"/>
</dbReference>
<dbReference type="InterPro" id="IPR013968">
    <property type="entry name" value="PKS_KR"/>
</dbReference>
<feature type="domain" description="Ketosynthase family 3 (KS3)" evidence="11">
    <location>
        <begin position="9"/>
        <end position="435"/>
    </location>
</feature>
<dbReference type="InterPro" id="IPR016036">
    <property type="entry name" value="Malonyl_transacylase_ACP-bd"/>
</dbReference>
<reference evidence="13 14" key="1">
    <citation type="submission" date="2024-02" db="EMBL/GenBank/DDBJ databases">
        <title>First draft genome assembly of two strains of Seiridium cardinale.</title>
        <authorList>
            <person name="Emiliani G."/>
            <person name="Scali E."/>
        </authorList>
    </citation>
    <scope>NUCLEOTIDE SEQUENCE [LARGE SCALE GENOMIC DNA]</scope>
    <source>
        <strain evidence="13 14">BM-138-000479</strain>
    </source>
</reference>
<dbReference type="Gene3D" id="3.40.366.10">
    <property type="entry name" value="Malonyl-Coenzyme A Acyl Carrier Protein, domain 2"/>
    <property type="match status" value="1"/>
</dbReference>
<dbReference type="Pfam" id="PF14765">
    <property type="entry name" value="PS-DH"/>
    <property type="match status" value="1"/>
</dbReference>
<dbReference type="InterPro" id="IPR050091">
    <property type="entry name" value="PKS_NRPS_Biosynth_Enz"/>
</dbReference>
<dbReference type="InterPro" id="IPR057326">
    <property type="entry name" value="KR_dom"/>
</dbReference>
<dbReference type="SUPFAM" id="SSF50129">
    <property type="entry name" value="GroES-like"/>
    <property type="match status" value="1"/>
</dbReference>
<evidence type="ECO:0000313" key="14">
    <source>
        <dbReference type="Proteomes" id="UP001465668"/>
    </source>
</evidence>
<dbReference type="Pfam" id="PF16197">
    <property type="entry name" value="KAsynt_C_assoc"/>
    <property type="match status" value="1"/>
</dbReference>
<dbReference type="InterPro" id="IPR014031">
    <property type="entry name" value="Ketoacyl_synth_C"/>
</dbReference>
<proteinExistence type="inferred from homology"/>
<dbReference type="InterPro" id="IPR001227">
    <property type="entry name" value="Ac_transferase_dom_sf"/>
</dbReference>
<dbReference type="InterPro" id="IPR009081">
    <property type="entry name" value="PP-bd_ACP"/>
</dbReference>
<dbReference type="InterPro" id="IPR049551">
    <property type="entry name" value="PKS_DH_C"/>
</dbReference>
<feature type="compositionally biased region" description="Basic and acidic residues" evidence="9">
    <location>
        <begin position="49"/>
        <end position="60"/>
    </location>
</feature>
<keyword evidence="7" id="KW-0012">Acyltransferase</keyword>
<dbReference type="SMART" id="SM00823">
    <property type="entry name" value="PKS_PP"/>
    <property type="match status" value="1"/>
</dbReference>
<feature type="active site" description="Proton acceptor; for dehydratase activity" evidence="8">
    <location>
        <position position="957"/>
    </location>
</feature>
<feature type="compositionally biased region" description="Basic and acidic residues" evidence="9">
    <location>
        <begin position="2338"/>
        <end position="2355"/>
    </location>
</feature>
<dbReference type="InterPro" id="IPR036291">
    <property type="entry name" value="NAD(P)-bd_dom_sf"/>
</dbReference>
<dbReference type="Pfam" id="PF00755">
    <property type="entry name" value="Carn_acyltransf"/>
    <property type="match status" value="1"/>
</dbReference>
<dbReference type="SMART" id="SM00825">
    <property type="entry name" value="PKS_KS"/>
    <property type="match status" value="1"/>
</dbReference>
<feature type="domain" description="PKS/mFAS DH" evidence="12">
    <location>
        <begin position="925"/>
        <end position="1232"/>
    </location>
</feature>
<dbReference type="SUPFAM" id="SSF52777">
    <property type="entry name" value="CoA-dependent acyltransferases"/>
    <property type="match status" value="2"/>
</dbReference>
<evidence type="ECO:0000259" key="12">
    <source>
        <dbReference type="PROSITE" id="PS52019"/>
    </source>
</evidence>
<dbReference type="InterPro" id="IPR023213">
    <property type="entry name" value="CAT-like_dom_sf"/>
</dbReference>
<dbReference type="InterPro" id="IPR016035">
    <property type="entry name" value="Acyl_Trfase/lysoPLipase"/>
</dbReference>
<dbReference type="SUPFAM" id="SSF51735">
    <property type="entry name" value="NAD(P)-binding Rossmann-fold domains"/>
    <property type="match status" value="2"/>
</dbReference>
<dbReference type="Gene3D" id="3.90.180.10">
    <property type="entry name" value="Medium-chain alcohol dehydrogenases, catalytic domain"/>
    <property type="match status" value="1"/>
</dbReference>
<evidence type="ECO:0000256" key="4">
    <source>
        <dbReference type="ARBA" id="ARBA00022679"/>
    </source>
</evidence>
<dbReference type="SMART" id="SM00829">
    <property type="entry name" value="PKS_ER"/>
    <property type="match status" value="1"/>
</dbReference>
<gene>
    <name evidence="13" type="ORF">SCAR479_03606</name>
</gene>
<dbReference type="Pfam" id="PF21089">
    <property type="entry name" value="PKS_DH_N"/>
    <property type="match status" value="1"/>
</dbReference>
<dbReference type="EMBL" id="JARVKM010000010">
    <property type="protein sequence ID" value="KAK9779540.1"/>
    <property type="molecule type" value="Genomic_DNA"/>
</dbReference>
<feature type="active site" description="Proton donor; for dehydratase activity" evidence="8">
    <location>
        <position position="1145"/>
    </location>
</feature>
<keyword evidence="4" id="KW-0808">Transferase</keyword>
<dbReference type="Gene3D" id="3.40.50.720">
    <property type="entry name" value="NAD(P)-binding Rossmann-like Domain"/>
    <property type="match status" value="2"/>
</dbReference>
<dbReference type="InterPro" id="IPR049552">
    <property type="entry name" value="PKS_DH_N"/>
</dbReference>
<evidence type="ECO:0000256" key="2">
    <source>
        <dbReference type="ARBA" id="ARBA00022450"/>
    </source>
</evidence>
<dbReference type="InterPro" id="IPR042104">
    <property type="entry name" value="PKS_dehydratase_sf"/>
</dbReference>
<feature type="region of interest" description="Disordered" evidence="9">
    <location>
        <begin position="45"/>
        <end position="74"/>
    </location>
</feature>
<dbReference type="Gene3D" id="1.10.1200.10">
    <property type="entry name" value="ACP-like"/>
    <property type="match status" value="1"/>
</dbReference>
<dbReference type="InterPro" id="IPR020843">
    <property type="entry name" value="ER"/>
</dbReference>
<dbReference type="PROSITE" id="PS50075">
    <property type="entry name" value="CARRIER"/>
    <property type="match status" value="1"/>
</dbReference>
<dbReference type="SMART" id="SM00826">
    <property type="entry name" value="PKS_DH"/>
    <property type="match status" value="1"/>
</dbReference>
<evidence type="ECO:0000256" key="5">
    <source>
        <dbReference type="ARBA" id="ARBA00023002"/>
    </source>
</evidence>
<dbReference type="PROSITE" id="PS00012">
    <property type="entry name" value="PHOSPHOPANTETHEINE"/>
    <property type="match status" value="1"/>
</dbReference>
<dbReference type="InterPro" id="IPR036736">
    <property type="entry name" value="ACP-like_sf"/>
</dbReference>
<dbReference type="Proteomes" id="UP001465668">
    <property type="component" value="Unassembled WGS sequence"/>
</dbReference>
<comment type="similarity">
    <text evidence="1">Belongs to the carnitine/choline acetyltransferase family.</text>
</comment>
<dbReference type="Pfam" id="PF00109">
    <property type="entry name" value="ketoacyl-synt"/>
    <property type="match status" value="1"/>
</dbReference>
<organism evidence="13 14">
    <name type="scientific">Seiridium cardinale</name>
    <dbReference type="NCBI Taxonomy" id="138064"/>
    <lineage>
        <taxon>Eukaryota</taxon>
        <taxon>Fungi</taxon>
        <taxon>Dikarya</taxon>
        <taxon>Ascomycota</taxon>
        <taxon>Pezizomycotina</taxon>
        <taxon>Sordariomycetes</taxon>
        <taxon>Xylariomycetidae</taxon>
        <taxon>Amphisphaeriales</taxon>
        <taxon>Sporocadaceae</taxon>
        <taxon>Seiridium</taxon>
    </lineage>
</organism>
<dbReference type="InterPro" id="IPR039551">
    <property type="entry name" value="Cho/carn_acyl_trans"/>
</dbReference>
<accession>A0ABR2Y0T5</accession>
<dbReference type="InterPro" id="IPR014030">
    <property type="entry name" value="Ketoacyl_synth_N"/>
</dbReference>
<evidence type="ECO:0000256" key="8">
    <source>
        <dbReference type="PROSITE-ProRule" id="PRU01363"/>
    </source>
</evidence>
<dbReference type="InterPro" id="IPR006162">
    <property type="entry name" value="Ppantetheine_attach_site"/>
</dbReference>
<dbReference type="InterPro" id="IPR014043">
    <property type="entry name" value="Acyl_transferase_dom"/>
</dbReference>
<dbReference type="CDD" id="cd00833">
    <property type="entry name" value="PKS"/>
    <property type="match status" value="1"/>
</dbReference>
<dbReference type="SUPFAM" id="SSF52151">
    <property type="entry name" value="FabD/lysophospholipase-like"/>
    <property type="match status" value="1"/>
</dbReference>
<evidence type="ECO:0000256" key="9">
    <source>
        <dbReference type="SAM" id="MobiDB-lite"/>
    </source>
</evidence>
<protein>
    <submittedName>
        <fullName evidence="13">Polyketide synthase protein</fullName>
    </submittedName>
</protein>
<dbReference type="Gene3D" id="3.30.559.70">
    <property type="entry name" value="Choline/Carnitine o-acyltransferase, domain 2"/>
    <property type="match status" value="1"/>
</dbReference>
<dbReference type="PANTHER" id="PTHR43775">
    <property type="entry name" value="FATTY ACID SYNTHASE"/>
    <property type="match status" value="1"/>
</dbReference>
<dbReference type="PROSITE" id="PS52019">
    <property type="entry name" value="PKS_MFAS_DH"/>
    <property type="match status" value="1"/>
</dbReference>
<feature type="region of interest" description="Disordered" evidence="9">
    <location>
        <begin position="2325"/>
        <end position="2355"/>
    </location>
</feature>
<keyword evidence="14" id="KW-1185">Reference proteome</keyword>
<sequence>MSVDEQNSTKPIAVVGISCRLPGGANSPEGLWQLLSQGNHAWTPVPSDRFNETSFHHPSADDPNGTNHHQGGHFIDGDVRDFDHSFFRISPQQAMAMDPQQRMLLEMTYEALESAGWSRESVAGSSTSVYAAMFTTDYDRNLYKDTLDLPVYYITGTEKAILANRISHYFDLHGPSVTLDTGCSGGLVALHQACQSLRDEESSASIVASANLTLNPDHYIGMSNLHLIGGSGRSFPFDDRGTGYGRGEGLVVLTLKRLEDALKDRDPIKAVIRGTAVNQDGYTPSGITYPNGSAQADLIRHAYRRSGLQPEEVSYVEAHGTGTVAGDTEELKALAEVFSSPTRSLPLYVGSIKGNIGHTENTSGLASLIKAVLILDRQEIPPVAGYAHPKPGLPLDKLHIATELLPLPTRPNITPTVSINSFGFGGTNSHAILQPGIRRCPSSPDKSPRLFILSAHNEKSLRKMMESYMVWLSQESNVSLVNLSYTLCHRRSSLPWRFSCVAEDQTYLVDHFKRRIGNDLIRAPHSAPYVAFVFTGQGAQWAGMGRELLTESASPSIFRDSIHRSRNILHEMGVRWDIEQELLRDPTASLLHTAQQAQPITTAIQLALVDMLRAQGVRPRVVVGHSSGEIAAAYAAGYISHTAAIQIAYHRGHVAALYKSRDLPPGAMMSVGVGEHEIAPYLEHLSRGKASIACCNSPENVTVSGDAEAVDEVATRLKANDSGLFHRRLNVDTAYHSHHMEAVASDYLDRLRLLQSECDGRHNSGVAFISSVSGIPKTSDFGPAYWTANLVSKVCFSDAIQTLARYREADDTGRDVLFIEIGPHPALAGPVRQSLGAPGAPQVDFDYQPTFERKKGAVSSILRLAGYLFERGAKLDFNNVSSLVPGLATANVEPNLPLYAWDHSNKHWHESRISRQYRMRRDPYHDLLGVQAADSTSIQPRWRHMICLSTLPWLAHHVVDGLVVFPGSGYLCMVSEAMRKLSYEYYPFRKLETLALRDVSFLRALIIPDSPQRVEVQLSLDPRPGSAFDFSFRISAFYEDQWHEHCSGVTEGVFAEGETVDRSSRCDSLSTAQPTFAHTKLDCDELYQRLAKLGNLYGSSFMRIRSFMMASDASQALSTIEIPNIASLMPEQHQAPHLIHPSTLDVLLHTALPLVEQQLGRGSVMPTHVDELLLSATDAMARDPESELRALTTLTTIKSRTSHANLYVESEGVPVVIASGIEMRSLGDEPSGKSDTAVTNGICYELDWIPDLDSINTHSLSQGSNLESVIGLVYLKHAAISALELGADCEELSQSFFAAVETHNYSLASYDLAETTPEHTAELQYRLQAHSIPSRVFNSGGHMAVKVPEMQSYDVVLLSDASLVDCASSLLKSRGTLLLRSGNLSTVKDASHMTTLDGSTPLVVKLICPDNDGVSSILVARLRNGANGRLPTKVCMLSPLTRQPLSPWARALESRLRGICPEFTLGAIGPDTTDVETQDDTCFLVVDDGAEPLISDPRCFGAVKALLNKPAQLIWISRDDPSSFHQIVGVSRSSHAENENLRLTTIHAAVEVLRSEELVNLVVECLKRAAAADDESSREREYRIRKDGTILVPRLRPSDRLNRAVYDHGPTQFDVEDCCFTDADVRLVFPTDDNAKTRFFIRDDTFGTALLEDEVQIETEAFLLSEVCLSGKMCEYVGTISHIGTAVTDLSPGDRVIAVGSVAAANRIRVPQELASLLPRCMSSEITGMLLNLMAGCYAINSLARLSPSASVLIHGASSTLGRAAVAAARSIGVRTFVTAADHTEAKELTVQCNISPDDIWVSRRSLHQRPPSEIFSSRLDAIILSTADVFPAEALAFLKPFGSLVAMEHSVRIPTHRKSRLPSNAVVHYCDIVELLNSYPELKAGLLERASAALEHFPINGLDLCTRDVAQVAWALDQIESGSREQVVVTVGKKSRVQTVVAQDDVAKNPWADENASYVVAGGLGDLGRRLLLLMAERGAKHLVSLSRSVPDPKDQSEFQAQLASTRPGCHLHCIQCNLTSERSIQHAAALLNGKSVPPVRGVIHSAALLRDRPLSSMTYDDFSIASKVKVDGTLALERVFKSPSLDFFIMLSSAVNIVGASGQANYNAGNAVQDAVAQTRQGDLCHYLSLNIGWIEDAIHTAKNEARLGGLVRSGLRVIQHDELSRFLGQALDASKTRRRLHQAIIGFDHASLSEATSHNGNIHSPMFAHVRRDTQAIVRGGEISVPTSIPASFQGVLATGDNELVLDFISKSISDQLVKLISVDASRINDRDGSLLEFGLDSLIAIELRNWLMREFQAPLQSSEIMDDQSIRALGRKVASRSRIRPVTQNGAAEDEPKQGHRKQSEEVLDKDKGVNGVAINGQDGILTPLPVPLLKDSLRRFQESRSAIDLPEEQSATYSSVQAFLEGIGPFLQQKVEESSPATIADHYEKQIYLERREPLQDYSEFSLGHPLNTPAHSQSLRAAIITITAVDFARRLTAGDIPPDTLHGKPVTGEARDWLFWTTRHPGADVDHMERFEPTQSVIILRHGHTFHLTLPSPEVPLDLSSVHAAFEHVVSLSESTSPHVCTLTADTRQSWSQVRKELEVNPTNAATLRAIDSAMFVVCLDDESPTTSGERHTQFLIGGKGHAFTNRWLDKPIQFVVAANGLSAGIYEHTKIDGLNVRILHQRIIRTLFAHNGTEVGVPSSLYEVHRHVWQPSPAVLQRIQEVRHQAISYHHIDHRYVTSNNLGASSLRIRRASPHATAHLVSLLAVYLVDMKIRPAWEIVSLGHYSRGRLEWVQTVFPPVRSFIEMAATIVAETDVVNNKPSQIRSLFDAACAAYSRGTSAAARGLGFVNHLYALRGALQDCQAIDVEVAVPDLFRSRAWDATRRGGVDQDLKIGFMPDDGPGFPDAWDEGGFLMHGDRGIYIHCGVRDDCTKFAVSARPDYADAVNGTITSHTSHGKAKGGIMNG</sequence>
<keyword evidence="6" id="KW-0511">Multifunctional enzyme</keyword>
<dbReference type="Gene3D" id="3.30.559.10">
    <property type="entry name" value="Chloramphenicol acetyltransferase-like domain"/>
    <property type="match status" value="1"/>
</dbReference>
<dbReference type="Gene3D" id="3.40.47.10">
    <property type="match status" value="1"/>
</dbReference>
<evidence type="ECO:0000313" key="13">
    <source>
        <dbReference type="EMBL" id="KAK9779540.1"/>
    </source>
</evidence>
<dbReference type="InterPro" id="IPR049900">
    <property type="entry name" value="PKS_mFAS_DH"/>
</dbReference>
<name>A0ABR2Y0T5_9PEZI</name>
<feature type="domain" description="Carrier" evidence="10">
    <location>
        <begin position="2250"/>
        <end position="2325"/>
    </location>
</feature>
<dbReference type="InterPro" id="IPR020807">
    <property type="entry name" value="PKS_DH"/>
</dbReference>
<dbReference type="PROSITE" id="PS00440">
    <property type="entry name" value="ACYLTRANSF_C_2"/>
    <property type="match status" value="1"/>
</dbReference>
<keyword evidence="5" id="KW-0560">Oxidoreductase</keyword>
<dbReference type="PROSITE" id="PS52004">
    <property type="entry name" value="KS3_2"/>
    <property type="match status" value="1"/>
</dbReference>
<evidence type="ECO:0000256" key="7">
    <source>
        <dbReference type="ARBA" id="ARBA00023315"/>
    </source>
</evidence>
<dbReference type="SMART" id="SM00822">
    <property type="entry name" value="PKS_KR"/>
    <property type="match status" value="1"/>
</dbReference>
<evidence type="ECO:0000256" key="6">
    <source>
        <dbReference type="ARBA" id="ARBA00023268"/>
    </source>
</evidence>
<dbReference type="Pfam" id="PF23297">
    <property type="entry name" value="ACP_SdgA_C"/>
    <property type="match status" value="1"/>
</dbReference>
<evidence type="ECO:0000259" key="10">
    <source>
        <dbReference type="PROSITE" id="PS50075"/>
    </source>
</evidence>
<keyword evidence="3" id="KW-0597">Phosphoprotein</keyword>
<evidence type="ECO:0000256" key="1">
    <source>
        <dbReference type="ARBA" id="ARBA00005232"/>
    </source>
</evidence>
<dbReference type="Gene3D" id="3.10.129.110">
    <property type="entry name" value="Polyketide synthase dehydratase"/>
    <property type="match status" value="1"/>
</dbReference>
<dbReference type="InterPro" id="IPR020806">
    <property type="entry name" value="PKS_PP-bd"/>
</dbReference>
<feature type="region of interest" description="C-terminal hotdog fold" evidence="8">
    <location>
        <begin position="1077"/>
        <end position="1232"/>
    </location>
</feature>
<dbReference type="Pfam" id="PF00698">
    <property type="entry name" value="Acyl_transf_1"/>
    <property type="match status" value="1"/>
</dbReference>
<dbReference type="PANTHER" id="PTHR43775:SF22">
    <property type="entry name" value="SYNTHASE, PUTATIVE (JCVI)-RELATED"/>
    <property type="match status" value="1"/>
</dbReference>
<dbReference type="InterPro" id="IPR011032">
    <property type="entry name" value="GroES-like_sf"/>
</dbReference>
<dbReference type="Pfam" id="PF08659">
    <property type="entry name" value="KR"/>
    <property type="match status" value="1"/>
</dbReference>
<dbReference type="SUPFAM" id="SSF47336">
    <property type="entry name" value="ACP-like"/>
    <property type="match status" value="1"/>
</dbReference>
<dbReference type="Pfam" id="PF02801">
    <property type="entry name" value="Ketoacyl-synt_C"/>
    <property type="match status" value="1"/>
</dbReference>
<keyword evidence="2" id="KW-0596">Phosphopantetheine</keyword>